<evidence type="ECO:0000256" key="8">
    <source>
        <dbReference type="RuleBase" id="RU361136"/>
    </source>
</evidence>
<comment type="caution">
    <text evidence="10">The sequence shown here is derived from an EMBL/GenBank/DDBJ whole genome shotgun (WGS) entry which is preliminary data.</text>
</comment>
<name>A0AAN7ZT86_9PEZI</name>
<dbReference type="PANTHER" id="PTHR10705">
    <property type="entry name" value="DOLICHYL-DIPHOSPHOOLIGOSACCHARIDE--PROTEIN GLYCOSYLTRANSFERASE SUBUNIT DAD1"/>
    <property type="match status" value="1"/>
</dbReference>
<gene>
    <name evidence="10" type="primary">OST2</name>
    <name evidence="10" type="ORF">LTR97_008119</name>
</gene>
<keyword evidence="6 8" id="KW-1133">Transmembrane helix</keyword>
<evidence type="ECO:0000313" key="10">
    <source>
        <dbReference type="EMBL" id="KAK5696815.1"/>
    </source>
</evidence>
<proteinExistence type="inferred from homology"/>
<dbReference type="InterPro" id="IPR003038">
    <property type="entry name" value="DAD/Ost2"/>
</dbReference>
<accession>A0AAN7ZT86</accession>
<comment type="function">
    <text evidence="8">Subunit of the oligosaccharyl transferase (OST) complex that catalyzes the initial transfer of a defined glycan (Glc(3)Man(9)GlcNAc(2) in eukaryotes) from the lipid carrier dolichol-pyrophosphate to an asparagine residue within an Asn-X-Ser/Thr consensus motif in nascent polypeptide chains, the first step in protein N-glycosylation. N-glycosylation occurs cotranslationally and the complex associates with the Sec61 complex at the channel-forming translocon complex that mediates protein translocation across the endoplasmic reticulum (ER). All subunits are required for a maximal enzyme activity.</text>
</comment>
<reference evidence="10" key="1">
    <citation type="submission" date="2023-08" db="EMBL/GenBank/DDBJ databases">
        <title>Black Yeasts Isolated from many extreme environments.</title>
        <authorList>
            <person name="Coleine C."/>
            <person name="Stajich J.E."/>
            <person name="Selbmann L."/>
        </authorList>
    </citation>
    <scope>NUCLEOTIDE SEQUENCE</scope>
    <source>
        <strain evidence="10">CCFEE 5810</strain>
    </source>
</reference>
<feature type="transmembrane region" description="Helical" evidence="8">
    <location>
        <begin position="176"/>
        <end position="195"/>
    </location>
</feature>
<feature type="transmembrane region" description="Helical" evidence="8">
    <location>
        <begin position="112"/>
        <end position="132"/>
    </location>
</feature>
<keyword evidence="7 8" id="KW-0472">Membrane</keyword>
<dbReference type="AlphaFoldDB" id="A0AAN7ZT86"/>
<evidence type="ECO:0000256" key="4">
    <source>
        <dbReference type="ARBA" id="ARBA00022692"/>
    </source>
</evidence>
<evidence type="ECO:0000256" key="2">
    <source>
        <dbReference type="ARBA" id="ARBA00004922"/>
    </source>
</evidence>
<comment type="subcellular location">
    <subcellularLocation>
        <location evidence="1 8">Endoplasmic reticulum membrane</location>
        <topology evidence="1 8">Multi-pass membrane protein</topology>
    </subcellularLocation>
</comment>
<dbReference type="GO" id="GO:0008250">
    <property type="term" value="C:oligosaccharyltransferase complex"/>
    <property type="evidence" value="ECO:0007669"/>
    <property type="project" value="InterPro"/>
</dbReference>
<dbReference type="EMBL" id="JAVRQU010000012">
    <property type="protein sequence ID" value="KAK5696815.1"/>
    <property type="molecule type" value="Genomic_DNA"/>
</dbReference>
<comment type="caution">
    <text evidence="8">Lacks conserved residue(s) required for the propagation of feature annotation.</text>
</comment>
<dbReference type="Proteomes" id="UP001310594">
    <property type="component" value="Unassembled WGS sequence"/>
</dbReference>
<organism evidence="10 11">
    <name type="scientific">Elasticomyces elasticus</name>
    <dbReference type="NCBI Taxonomy" id="574655"/>
    <lineage>
        <taxon>Eukaryota</taxon>
        <taxon>Fungi</taxon>
        <taxon>Dikarya</taxon>
        <taxon>Ascomycota</taxon>
        <taxon>Pezizomycotina</taxon>
        <taxon>Dothideomycetes</taxon>
        <taxon>Dothideomycetidae</taxon>
        <taxon>Mycosphaerellales</taxon>
        <taxon>Teratosphaeriaceae</taxon>
        <taxon>Elasticomyces</taxon>
    </lineage>
</organism>
<sequence length="196" mass="21352">MAPKKNFTPSPAAAPPTVNRSQHSSASAAPSKPAASHSKTTTPSSNNTSSTTSPKLADQIRKVTNQPNPVSNATSSLSNAAPKSLQDAQQILLRMWDNYVDKTPQRVKLLDTFMAFLLLVGVLQFVYCVIAGNYPFNAFLAGFSATVGQFVLTASLRIQTNPENEKEFRNTSDERAFADFVFGSMILHFFCVNFIN</sequence>
<evidence type="ECO:0000256" key="9">
    <source>
        <dbReference type="SAM" id="MobiDB-lite"/>
    </source>
</evidence>
<evidence type="ECO:0000256" key="6">
    <source>
        <dbReference type="ARBA" id="ARBA00022989"/>
    </source>
</evidence>
<evidence type="ECO:0000256" key="1">
    <source>
        <dbReference type="ARBA" id="ARBA00004477"/>
    </source>
</evidence>
<dbReference type="PANTHER" id="PTHR10705:SF0">
    <property type="entry name" value="DOLICHYL-DIPHOSPHOOLIGOSACCHARIDE--PROTEIN GLYCOSYLTRANSFERASE SUBUNIT DAD1"/>
    <property type="match status" value="1"/>
</dbReference>
<comment type="similarity">
    <text evidence="3 8">Belongs to the DAD/OST2 family.</text>
</comment>
<dbReference type="Pfam" id="PF02109">
    <property type="entry name" value="DAD"/>
    <property type="match status" value="1"/>
</dbReference>
<comment type="pathway">
    <text evidence="2 8">Protein modification; protein glycosylation.</text>
</comment>
<keyword evidence="5 8" id="KW-0256">Endoplasmic reticulum</keyword>
<keyword evidence="4 8" id="KW-0812">Transmembrane</keyword>
<evidence type="ECO:0000313" key="11">
    <source>
        <dbReference type="Proteomes" id="UP001310594"/>
    </source>
</evidence>
<evidence type="ECO:0000256" key="7">
    <source>
        <dbReference type="ARBA" id="ARBA00023136"/>
    </source>
</evidence>
<evidence type="ECO:0000256" key="3">
    <source>
        <dbReference type="ARBA" id="ARBA00009386"/>
    </source>
</evidence>
<dbReference type="GO" id="GO:0006487">
    <property type="term" value="P:protein N-linked glycosylation"/>
    <property type="evidence" value="ECO:0007669"/>
    <property type="project" value="TreeGrafter"/>
</dbReference>
<evidence type="ECO:0000256" key="5">
    <source>
        <dbReference type="ARBA" id="ARBA00022824"/>
    </source>
</evidence>
<comment type="subunit">
    <text evidence="8">Component of the oligosaccharyltransferase (OST) complex.</text>
</comment>
<feature type="region of interest" description="Disordered" evidence="9">
    <location>
        <begin position="1"/>
        <end position="56"/>
    </location>
</feature>
<protein>
    <recommendedName>
        <fullName evidence="8">Dolichyl-diphosphooligosaccharide--protein glycosyltransferase subunit OST2</fullName>
        <shortName evidence="8">Oligosaccharyl transferase subunit OST2</shortName>
    </recommendedName>
</protein>
<feature type="compositionally biased region" description="Low complexity" evidence="9">
    <location>
        <begin position="23"/>
        <end position="55"/>
    </location>
</feature>